<dbReference type="EMBL" id="CP039126">
    <property type="protein sequence ID" value="QMW76183.1"/>
    <property type="molecule type" value="Genomic_DNA"/>
</dbReference>
<evidence type="ECO:0000313" key="1">
    <source>
        <dbReference type="EMBL" id="QMW76183.1"/>
    </source>
</evidence>
<accession>A0A7G5MNJ0</accession>
<proteinExistence type="predicted"/>
<protein>
    <submittedName>
        <fullName evidence="1">Methylmalonyl-CoA epimerase</fullName>
    </submittedName>
</protein>
<reference evidence="1 2" key="1">
    <citation type="submission" date="2019-04" db="EMBL/GenBank/DDBJ databases">
        <authorList>
            <person name="Schori C."/>
            <person name="Ahrens C."/>
        </authorList>
    </citation>
    <scope>NUCLEOTIDE SEQUENCE [LARGE SCALE GENOMIC DNA]</scope>
    <source>
        <strain evidence="1 2">DSM 2950</strain>
    </source>
</reference>
<dbReference type="Gene3D" id="3.10.180.10">
    <property type="entry name" value="2,3-Dihydroxybiphenyl 1,2-Dioxygenase, domain 1"/>
    <property type="match status" value="1"/>
</dbReference>
<organism evidence="1 2">
    <name type="scientific">Blautia producta</name>
    <dbReference type="NCBI Taxonomy" id="33035"/>
    <lineage>
        <taxon>Bacteria</taxon>
        <taxon>Bacillati</taxon>
        <taxon>Bacillota</taxon>
        <taxon>Clostridia</taxon>
        <taxon>Lachnospirales</taxon>
        <taxon>Lachnospiraceae</taxon>
        <taxon>Blautia</taxon>
    </lineage>
</organism>
<name>A0A7G5MNJ0_9FIRM</name>
<dbReference type="AlphaFoldDB" id="A0A7G5MNJ0"/>
<dbReference type="SUPFAM" id="SSF54593">
    <property type="entry name" value="Glyoxalase/Bleomycin resistance protein/Dihydroxybiphenyl dioxygenase"/>
    <property type="match status" value="1"/>
</dbReference>
<gene>
    <name evidence="1" type="ORF">E5259_00450</name>
</gene>
<dbReference type="Pfam" id="PF13669">
    <property type="entry name" value="Glyoxalase_4"/>
    <property type="match status" value="1"/>
</dbReference>
<evidence type="ECO:0000313" key="2">
    <source>
        <dbReference type="Proteomes" id="UP000515789"/>
    </source>
</evidence>
<dbReference type="Proteomes" id="UP000515789">
    <property type="component" value="Chromosome"/>
</dbReference>
<dbReference type="InterPro" id="IPR029068">
    <property type="entry name" value="Glyas_Bleomycin-R_OHBP_Dase"/>
</dbReference>
<sequence length="179" mass="20853">MLIDQIYFIYHEGGNIMMDTQFAKFLQIGIIVENVEETVKQYEKYGIGPWRVSPLDSAEFPDFTMNGKKERLQTVMAFCDCWGFELELIQPVSDSPYKTWLEEHGPGMHHIALITRDEFGKVIDEHKKLTGRDPWLWCKDPVIGMEFAYLDLHKELGLFLEIYNEDKKGGLDANFKLPE</sequence>